<protein>
    <submittedName>
        <fullName evidence="2">Uncharacterized protein</fullName>
    </submittedName>
</protein>
<keyword evidence="1" id="KW-1133">Transmembrane helix</keyword>
<gene>
    <name evidence="2" type="ORF">ALC53_14032</name>
</gene>
<feature type="transmembrane region" description="Helical" evidence="1">
    <location>
        <begin position="33"/>
        <end position="50"/>
    </location>
</feature>
<keyword evidence="1" id="KW-0472">Membrane</keyword>
<dbReference type="EMBL" id="KQ976741">
    <property type="protein sequence ID" value="KYM75604.1"/>
    <property type="molecule type" value="Genomic_DNA"/>
</dbReference>
<organism evidence="2 3">
    <name type="scientific">Atta colombica</name>
    <dbReference type="NCBI Taxonomy" id="520822"/>
    <lineage>
        <taxon>Eukaryota</taxon>
        <taxon>Metazoa</taxon>
        <taxon>Ecdysozoa</taxon>
        <taxon>Arthropoda</taxon>
        <taxon>Hexapoda</taxon>
        <taxon>Insecta</taxon>
        <taxon>Pterygota</taxon>
        <taxon>Neoptera</taxon>
        <taxon>Endopterygota</taxon>
        <taxon>Hymenoptera</taxon>
        <taxon>Apocrita</taxon>
        <taxon>Aculeata</taxon>
        <taxon>Formicoidea</taxon>
        <taxon>Formicidae</taxon>
        <taxon>Myrmicinae</taxon>
        <taxon>Atta</taxon>
    </lineage>
</organism>
<dbReference type="Proteomes" id="UP000078540">
    <property type="component" value="Unassembled WGS sequence"/>
</dbReference>
<sequence length="87" mass="10380">MVFDAKHPMNIKAQSDEIINLIFNLKGHWTRCFLAYCIHICAFFFSYIIFSQEQRFNDTDKNYDDKIMNFFVINILSVWVTDMVIVS</sequence>
<evidence type="ECO:0000256" key="1">
    <source>
        <dbReference type="SAM" id="Phobius"/>
    </source>
</evidence>
<feature type="transmembrane region" description="Helical" evidence="1">
    <location>
        <begin position="70"/>
        <end position="86"/>
    </location>
</feature>
<reference evidence="2 3" key="1">
    <citation type="submission" date="2015-09" db="EMBL/GenBank/DDBJ databases">
        <title>Atta colombica WGS genome.</title>
        <authorList>
            <person name="Nygaard S."/>
            <person name="Hu H."/>
            <person name="Boomsma J."/>
            <person name="Zhang G."/>
        </authorList>
    </citation>
    <scope>NUCLEOTIDE SEQUENCE [LARGE SCALE GENOMIC DNA]</scope>
    <source>
        <strain evidence="2">Treedump-2</strain>
        <tissue evidence="2">Whole body</tissue>
    </source>
</reference>
<evidence type="ECO:0000313" key="2">
    <source>
        <dbReference type="EMBL" id="KYM75604.1"/>
    </source>
</evidence>
<accession>A0A195AUE4</accession>
<proteinExistence type="predicted"/>
<evidence type="ECO:0000313" key="3">
    <source>
        <dbReference type="Proteomes" id="UP000078540"/>
    </source>
</evidence>
<dbReference type="AlphaFoldDB" id="A0A195AUE4"/>
<keyword evidence="1" id="KW-0812">Transmembrane</keyword>
<name>A0A195AUE4_9HYME</name>
<keyword evidence="3" id="KW-1185">Reference proteome</keyword>